<gene>
    <name evidence="2" type="ORF">VNI00_017127</name>
</gene>
<reference evidence="2 3" key="1">
    <citation type="submission" date="2024-01" db="EMBL/GenBank/DDBJ databases">
        <title>A draft genome for a cacao thread blight-causing isolate of Paramarasmius palmivorus.</title>
        <authorList>
            <person name="Baruah I.K."/>
            <person name="Bukari Y."/>
            <person name="Amoako-Attah I."/>
            <person name="Meinhardt L.W."/>
            <person name="Bailey B.A."/>
            <person name="Cohen S.P."/>
        </authorList>
    </citation>
    <scope>NUCLEOTIDE SEQUENCE [LARGE SCALE GENOMIC DNA]</scope>
    <source>
        <strain evidence="2 3">GH-12</strain>
    </source>
</reference>
<organism evidence="2 3">
    <name type="scientific">Paramarasmius palmivorus</name>
    <dbReference type="NCBI Taxonomy" id="297713"/>
    <lineage>
        <taxon>Eukaryota</taxon>
        <taxon>Fungi</taxon>
        <taxon>Dikarya</taxon>
        <taxon>Basidiomycota</taxon>
        <taxon>Agaricomycotina</taxon>
        <taxon>Agaricomycetes</taxon>
        <taxon>Agaricomycetidae</taxon>
        <taxon>Agaricales</taxon>
        <taxon>Marasmiineae</taxon>
        <taxon>Marasmiaceae</taxon>
        <taxon>Paramarasmius</taxon>
    </lineage>
</organism>
<feature type="compositionally biased region" description="Acidic residues" evidence="1">
    <location>
        <begin position="39"/>
        <end position="66"/>
    </location>
</feature>
<evidence type="ECO:0000313" key="2">
    <source>
        <dbReference type="EMBL" id="KAK7021948.1"/>
    </source>
</evidence>
<feature type="compositionally biased region" description="Polar residues" evidence="1">
    <location>
        <begin position="80"/>
        <end position="94"/>
    </location>
</feature>
<sequence length="129" mass="14659">MAGNIKKLMAPVTKSTYQQIQKENSQLTLLLLDVLGVEGEGDDSSEPEEEQVLDLPPQEEQEELEQETPSQEPLQEESRLQNQAQEVSQDNLSLDLSLEPKPKTCKWKAKKPKGAKKWQKTNNNDEENE</sequence>
<dbReference type="AlphaFoldDB" id="A0AAW0B736"/>
<accession>A0AAW0B736</accession>
<evidence type="ECO:0000313" key="3">
    <source>
        <dbReference type="Proteomes" id="UP001383192"/>
    </source>
</evidence>
<proteinExistence type="predicted"/>
<dbReference type="EMBL" id="JAYKXP010000157">
    <property type="protein sequence ID" value="KAK7021948.1"/>
    <property type="molecule type" value="Genomic_DNA"/>
</dbReference>
<dbReference type="Proteomes" id="UP001383192">
    <property type="component" value="Unassembled WGS sequence"/>
</dbReference>
<keyword evidence="3" id="KW-1185">Reference proteome</keyword>
<evidence type="ECO:0000256" key="1">
    <source>
        <dbReference type="SAM" id="MobiDB-lite"/>
    </source>
</evidence>
<protein>
    <submittedName>
        <fullName evidence="2">Uncharacterized protein</fullName>
    </submittedName>
</protein>
<feature type="compositionally biased region" description="Basic residues" evidence="1">
    <location>
        <begin position="103"/>
        <end position="119"/>
    </location>
</feature>
<feature type="region of interest" description="Disordered" evidence="1">
    <location>
        <begin position="38"/>
        <end position="129"/>
    </location>
</feature>
<comment type="caution">
    <text evidence="2">The sequence shown here is derived from an EMBL/GenBank/DDBJ whole genome shotgun (WGS) entry which is preliminary data.</text>
</comment>
<name>A0AAW0B736_9AGAR</name>